<comment type="caution">
    <text evidence="7">The sequence shown here is derived from an EMBL/GenBank/DDBJ whole genome shotgun (WGS) entry which is preliminary data.</text>
</comment>
<feature type="region of interest" description="Disordered" evidence="4">
    <location>
        <begin position="63"/>
        <end position="91"/>
    </location>
</feature>
<feature type="chain" id="PRO_5045719186" evidence="5">
    <location>
        <begin position="23"/>
        <end position="723"/>
    </location>
</feature>
<protein>
    <submittedName>
        <fullName evidence="7">BamA/TamA family outer membrane protein</fullName>
    </submittedName>
</protein>
<evidence type="ECO:0000256" key="2">
    <source>
        <dbReference type="ARBA" id="ARBA00022452"/>
    </source>
</evidence>
<feature type="domain" description="Bacterial surface antigen (D15)" evidence="6">
    <location>
        <begin position="434"/>
        <end position="723"/>
    </location>
</feature>
<dbReference type="PANTHER" id="PTHR12815">
    <property type="entry name" value="SORTING AND ASSEMBLY MACHINERY SAMM50 PROTEIN FAMILY MEMBER"/>
    <property type="match status" value="1"/>
</dbReference>
<dbReference type="InterPro" id="IPR039910">
    <property type="entry name" value="D15-like"/>
</dbReference>
<evidence type="ECO:0000313" key="8">
    <source>
        <dbReference type="Proteomes" id="UP000722336"/>
    </source>
</evidence>
<evidence type="ECO:0000256" key="1">
    <source>
        <dbReference type="ARBA" id="ARBA00004370"/>
    </source>
</evidence>
<dbReference type="Proteomes" id="UP000722336">
    <property type="component" value="Unassembled WGS sequence"/>
</dbReference>
<keyword evidence="2" id="KW-1134">Transmembrane beta strand</keyword>
<dbReference type="InterPro" id="IPR000184">
    <property type="entry name" value="Bac_surfAg_D15"/>
</dbReference>
<keyword evidence="5" id="KW-0732">Signal</keyword>
<comment type="subcellular location">
    <subcellularLocation>
        <location evidence="1">Membrane</location>
    </subcellularLocation>
</comment>
<reference evidence="7 8" key="1">
    <citation type="submission" date="2021-04" db="EMBL/GenBank/DDBJ databases">
        <authorList>
            <person name="Pira H."/>
            <person name="Risdian C."/>
            <person name="Wink J."/>
        </authorList>
    </citation>
    <scope>NUCLEOTIDE SEQUENCE [LARGE SCALE GENOMIC DNA]</scope>
    <source>
        <strain evidence="7 8">WHA3</strain>
    </source>
</reference>
<sequence length="723" mass="77816">MSTPCTFLMIAAIAAGAATASAAQEKAVATPDAMPAEDVTPIIADDAFEAALPNLDAADSERADNALEAKETRDELADEVNAAEQEAGDTPDEIVALPALEDGPPDETLADAPLTDKALAEPLVPLASFDVRVPDEPTEEAAEALPAIGYRLMIEGLAEVGLERMFRSVSSLVDGDGEAANAAMLSARADEDAVLAIRLLRSRGYYDATADAVIVLPPEPDGRYRVDLVVNAGAQYTFESVTVKGEDKAIPARLVSDNLEVKPGAPIIADDVLAAEATVSLRFPFNGYPFAEVQDRDILLDGETKTGEYTLPVELGPRASFRGFQTEGDAVFKPDHLDLLARFEEGELYDVRKQDDLREAMIATSLFNSVSIEPVRTGVEAPDGTEYVDLLVRQQAGLTRSLQAEAGFSTGQGFKIEGRWIDRNFFPPQGALEALATIGTQEQGIGALFRRSNAGQRDRTVQLGFDVRRQDFDAYNARTASFIGRVSRESTPIWQKRWTHAYGVELIASQETRFDENQGESDRDTFFIAALPGQLGFDSTDNLLDPTSGFRAAVRLSPEASLQGGGFDPYARGLLDVSGYRGLGESFVLAGRIRLGSIVGVARDDLAPSRRYYAGGGGSVRGFGYQEIGPRDADNDPIGGRSVTEAAIEGRYRFGNFGAVAFIDAGQVSRDQIPGIDDMRYGIGIGARYYTNFGPFRADIAIPLNRRPGESRFGVYISIGQAF</sequence>
<dbReference type="Pfam" id="PF01103">
    <property type="entry name" value="Omp85"/>
    <property type="match status" value="1"/>
</dbReference>
<organism evidence="7 8">
    <name type="scientific">Pacificimonas pallii</name>
    <dbReference type="NCBI Taxonomy" id="2827236"/>
    <lineage>
        <taxon>Bacteria</taxon>
        <taxon>Pseudomonadati</taxon>
        <taxon>Pseudomonadota</taxon>
        <taxon>Alphaproteobacteria</taxon>
        <taxon>Sphingomonadales</taxon>
        <taxon>Sphingosinicellaceae</taxon>
        <taxon>Pacificimonas</taxon>
    </lineage>
</organism>
<feature type="compositionally biased region" description="Basic and acidic residues" evidence="4">
    <location>
        <begin position="63"/>
        <end position="75"/>
    </location>
</feature>
<evidence type="ECO:0000259" key="6">
    <source>
        <dbReference type="Pfam" id="PF01103"/>
    </source>
</evidence>
<dbReference type="PANTHER" id="PTHR12815:SF42">
    <property type="entry name" value="BACTERIAL SURFACE ANTIGEN (D15) DOMAIN-CONTAINING PROTEIN"/>
    <property type="match status" value="1"/>
</dbReference>
<evidence type="ECO:0000256" key="4">
    <source>
        <dbReference type="SAM" id="MobiDB-lite"/>
    </source>
</evidence>
<dbReference type="EMBL" id="JAGSPA010000001">
    <property type="protein sequence ID" value="MBV7255392.1"/>
    <property type="molecule type" value="Genomic_DNA"/>
</dbReference>
<name>A0ABS6SC05_9SPHN</name>
<keyword evidence="3" id="KW-0472">Membrane</keyword>
<accession>A0ABS6SC05</accession>
<keyword evidence="8" id="KW-1185">Reference proteome</keyword>
<gene>
    <name evidence="7" type="ORF">KCG44_01195</name>
</gene>
<proteinExistence type="predicted"/>
<evidence type="ECO:0000256" key="3">
    <source>
        <dbReference type="ARBA" id="ARBA00023136"/>
    </source>
</evidence>
<feature type="signal peptide" evidence="5">
    <location>
        <begin position="1"/>
        <end position="22"/>
    </location>
</feature>
<dbReference type="RefSeq" id="WP_218443692.1">
    <property type="nucleotide sequence ID" value="NZ_JAGSPA010000001.1"/>
</dbReference>
<evidence type="ECO:0000313" key="7">
    <source>
        <dbReference type="EMBL" id="MBV7255392.1"/>
    </source>
</evidence>
<evidence type="ECO:0000256" key="5">
    <source>
        <dbReference type="SAM" id="SignalP"/>
    </source>
</evidence>
<keyword evidence="2" id="KW-0812">Transmembrane</keyword>